<evidence type="ECO:0000256" key="3">
    <source>
        <dbReference type="ARBA" id="ARBA00038493"/>
    </source>
</evidence>
<dbReference type="Proteomes" id="UP000316921">
    <property type="component" value="Chromosome"/>
</dbReference>
<reference evidence="5 6" key="1">
    <citation type="submission" date="2019-02" db="EMBL/GenBank/DDBJ databases">
        <title>Deep-cultivation of Planctomycetes and their phenomic and genomic characterization uncovers novel biology.</title>
        <authorList>
            <person name="Wiegand S."/>
            <person name="Jogler M."/>
            <person name="Boedeker C."/>
            <person name="Pinto D."/>
            <person name="Vollmers J."/>
            <person name="Rivas-Marin E."/>
            <person name="Kohn T."/>
            <person name="Peeters S.H."/>
            <person name="Heuer A."/>
            <person name="Rast P."/>
            <person name="Oberbeckmann S."/>
            <person name="Bunk B."/>
            <person name="Jeske O."/>
            <person name="Meyerdierks A."/>
            <person name="Storesund J.E."/>
            <person name="Kallscheuer N."/>
            <person name="Luecker S."/>
            <person name="Lage O.M."/>
            <person name="Pohl T."/>
            <person name="Merkel B.J."/>
            <person name="Hornburger P."/>
            <person name="Mueller R.-W."/>
            <person name="Bruemmer F."/>
            <person name="Labrenz M."/>
            <person name="Spormann A.M."/>
            <person name="Op den Camp H."/>
            <person name="Overmann J."/>
            <person name="Amann R."/>
            <person name="Jetten M.S.M."/>
            <person name="Mascher T."/>
            <person name="Medema M.H."/>
            <person name="Devos D.P."/>
            <person name="Kaster A.-K."/>
            <person name="Ovreas L."/>
            <person name="Rohde M."/>
            <person name="Galperin M.Y."/>
            <person name="Jogler C."/>
        </authorList>
    </citation>
    <scope>NUCLEOTIDE SEQUENCE [LARGE SCALE GENOMIC DNA]</scope>
    <source>
        <strain evidence="5 6">Pla133</strain>
    </source>
</reference>
<dbReference type="InterPro" id="IPR029062">
    <property type="entry name" value="Class_I_gatase-like"/>
</dbReference>
<feature type="domain" description="DJ-1/PfpI" evidence="4">
    <location>
        <begin position="26"/>
        <end position="180"/>
    </location>
</feature>
<evidence type="ECO:0000313" key="5">
    <source>
        <dbReference type="EMBL" id="QDU66744.1"/>
    </source>
</evidence>
<dbReference type="SUPFAM" id="SSF52317">
    <property type="entry name" value="Class I glutamine amidotransferase-like"/>
    <property type="match status" value="1"/>
</dbReference>
<dbReference type="KEGG" id="pbap:Pla133_18200"/>
<evidence type="ECO:0000256" key="2">
    <source>
        <dbReference type="ARBA" id="ARBA00023239"/>
    </source>
</evidence>
<keyword evidence="1" id="KW-0346">Stress response</keyword>
<dbReference type="Gene3D" id="3.40.50.880">
    <property type="match status" value="1"/>
</dbReference>
<proteinExistence type="inferred from homology"/>
<comment type="similarity">
    <text evidence="3">Belongs to the peptidase C56 family. HSP31-like subfamily.</text>
</comment>
<sequence>MTKQVLVVATSHDTLGTTGYPTGVWLTEVAHPFDALTRAGASVHLATLAGGRPPIDPFSDPGTEVSKTKDDEVTKRFLAEQSGLLDGAAKLSEVELENYDAIVFAGGNGAIFDFPESRDVKRSAETIWKRGGIVSALCHGSAALLGVEADGRPLIEGQSVTGFSNREEHMAEEQIGQKYMPFYLQDALIEKGGRYSEGDPFTPYLTVAREGRLITGQNNFSGGLVGEAVAKALGL</sequence>
<keyword evidence="2 5" id="KW-0456">Lyase</keyword>
<gene>
    <name evidence="5" type="primary">hchA</name>
    <name evidence="5" type="ORF">Pla133_18200</name>
</gene>
<dbReference type="EMBL" id="CP036287">
    <property type="protein sequence ID" value="QDU66744.1"/>
    <property type="molecule type" value="Genomic_DNA"/>
</dbReference>
<evidence type="ECO:0000256" key="1">
    <source>
        <dbReference type="ARBA" id="ARBA00023016"/>
    </source>
</evidence>
<accession>A0A518BIF7</accession>
<dbReference type="PANTHER" id="PTHR48094:SF11">
    <property type="entry name" value="GLUTATHIONE-INDEPENDENT GLYOXALASE HSP31-RELATED"/>
    <property type="match status" value="1"/>
</dbReference>
<dbReference type="InterPro" id="IPR050325">
    <property type="entry name" value="Prot/Nucl_acid_deglycase"/>
</dbReference>
<dbReference type="GO" id="GO:0019243">
    <property type="term" value="P:methylglyoxal catabolic process to D-lactate via S-lactoyl-glutathione"/>
    <property type="evidence" value="ECO:0007669"/>
    <property type="project" value="TreeGrafter"/>
</dbReference>
<protein>
    <submittedName>
        <fullName evidence="5">Molecular chaperone Hsp31 and glyoxalase 3</fullName>
        <ecNumber evidence="5">4.2.1.130</ecNumber>
    </submittedName>
</protein>
<organism evidence="5 6">
    <name type="scientific">Engelhardtia mirabilis</name>
    <dbReference type="NCBI Taxonomy" id="2528011"/>
    <lineage>
        <taxon>Bacteria</taxon>
        <taxon>Pseudomonadati</taxon>
        <taxon>Planctomycetota</taxon>
        <taxon>Planctomycetia</taxon>
        <taxon>Planctomycetia incertae sedis</taxon>
        <taxon>Engelhardtia</taxon>
    </lineage>
</organism>
<dbReference type="InterPro" id="IPR002818">
    <property type="entry name" value="DJ-1/PfpI"/>
</dbReference>
<dbReference type="GO" id="GO:0005737">
    <property type="term" value="C:cytoplasm"/>
    <property type="evidence" value="ECO:0007669"/>
    <property type="project" value="TreeGrafter"/>
</dbReference>
<dbReference type="EC" id="4.2.1.130" evidence="5"/>
<dbReference type="CDD" id="cd03141">
    <property type="entry name" value="GATase1_Hsp31_like"/>
    <property type="match status" value="1"/>
</dbReference>
<evidence type="ECO:0000259" key="4">
    <source>
        <dbReference type="Pfam" id="PF01965"/>
    </source>
</evidence>
<evidence type="ECO:0000313" key="6">
    <source>
        <dbReference type="Proteomes" id="UP000316921"/>
    </source>
</evidence>
<dbReference type="AlphaFoldDB" id="A0A518BIF7"/>
<keyword evidence="6" id="KW-1185">Reference proteome</keyword>
<dbReference type="GO" id="GO:0019172">
    <property type="term" value="F:glyoxalase III activity"/>
    <property type="evidence" value="ECO:0007669"/>
    <property type="project" value="UniProtKB-EC"/>
</dbReference>
<dbReference type="PANTHER" id="PTHR48094">
    <property type="entry name" value="PROTEIN/NUCLEIC ACID DEGLYCASE DJ-1-RELATED"/>
    <property type="match status" value="1"/>
</dbReference>
<dbReference type="Pfam" id="PF01965">
    <property type="entry name" value="DJ-1_PfpI"/>
    <property type="match status" value="1"/>
</dbReference>
<dbReference type="RefSeq" id="WP_145064553.1">
    <property type="nucleotide sequence ID" value="NZ_CP036287.1"/>
</dbReference>
<name>A0A518BIF7_9BACT</name>